<reference evidence="1" key="1">
    <citation type="journal article" date="2023" name="G3 (Bethesda)">
        <title>A reference genome for the long-term kleptoplast-retaining sea slug Elysia crispata morphotype clarki.</title>
        <authorList>
            <person name="Eastman K.E."/>
            <person name="Pendleton A.L."/>
            <person name="Shaikh M.A."/>
            <person name="Suttiyut T."/>
            <person name="Ogas R."/>
            <person name="Tomko P."/>
            <person name="Gavelis G."/>
            <person name="Widhalm J.R."/>
            <person name="Wisecaver J.H."/>
        </authorList>
    </citation>
    <scope>NUCLEOTIDE SEQUENCE</scope>
    <source>
        <strain evidence="1">ECLA1</strain>
    </source>
</reference>
<protein>
    <submittedName>
        <fullName evidence="1">Uncharacterized protein</fullName>
    </submittedName>
</protein>
<dbReference type="EMBL" id="JAWDGP010002797">
    <property type="protein sequence ID" value="KAK3779909.1"/>
    <property type="molecule type" value="Genomic_DNA"/>
</dbReference>
<keyword evidence="2" id="KW-1185">Reference proteome</keyword>
<name>A0AAE1DR76_9GAST</name>
<evidence type="ECO:0000313" key="2">
    <source>
        <dbReference type="Proteomes" id="UP001283361"/>
    </source>
</evidence>
<dbReference type="AlphaFoldDB" id="A0AAE1DR76"/>
<evidence type="ECO:0000313" key="1">
    <source>
        <dbReference type="EMBL" id="KAK3779909.1"/>
    </source>
</evidence>
<dbReference type="Proteomes" id="UP001283361">
    <property type="component" value="Unassembled WGS sequence"/>
</dbReference>
<sequence>MEIDEDFSADAMKLVLNDDESEASLTDLESDHDILAIPSHYCRKQLSYEGRRFIFEGRSQRQLHSNYTQSCEEKGIRAVGWKYFNGAFHRLNLSVFIPKMDQCDVCVGFTHGNISQTVFEHYTAKKSAAQEMKADDKMTAEDISVWTMDLESVLMCPKTKSSAMYYRTKLLVHNMMYFNLKTKEG</sequence>
<accession>A0AAE1DR76</accession>
<organism evidence="1 2">
    <name type="scientific">Elysia crispata</name>
    <name type="common">lettuce slug</name>
    <dbReference type="NCBI Taxonomy" id="231223"/>
    <lineage>
        <taxon>Eukaryota</taxon>
        <taxon>Metazoa</taxon>
        <taxon>Spiralia</taxon>
        <taxon>Lophotrochozoa</taxon>
        <taxon>Mollusca</taxon>
        <taxon>Gastropoda</taxon>
        <taxon>Heterobranchia</taxon>
        <taxon>Euthyneura</taxon>
        <taxon>Panpulmonata</taxon>
        <taxon>Sacoglossa</taxon>
        <taxon>Placobranchoidea</taxon>
        <taxon>Plakobranchidae</taxon>
        <taxon>Elysia</taxon>
    </lineage>
</organism>
<proteinExistence type="predicted"/>
<comment type="caution">
    <text evidence="1">The sequence shown here is derived from an EMBL/GenBank/DDBJ whole genome shotgun (WGS) entry which is preliminary data.</text>
</comment>
<gene>
    <name evidence="1" type="ORF">RRG08_054162</name>
</gene>